<sequence>MAFLLVLGIIIAYISLLFFFKKKILDRSNYRGLNYIIGMMVAYAILLGITMLCNEYTWIKMAFQSTSTHIRINKEVLGMVLLLVPAGYSVVLLGYSKEQAKWKDKKIVMLSMALNGIFSFFGILLFDTYLHGVSGKEIYVMIKEIPDFIDWKYMAGAALACIAFIQLMKYDHFKYNKEEKD</sequence>
<gene>
    <name evidence="2" type="ORF">BCB69_03840</name>
</gene>
<keyword evidence="1" id="KW-1133">Transmembrane helix</keyword>
<evidence type="ECO:0000313" key="3">
    <source>
        <dbReference type="Proteomes" id="UP000094757"/>
    </source>
</evidence>
<keyword evidence="1" id="KW-0472">Membrane</keyword>
<dbReference type="Proteomes" id="UP000094757">
    <property type="component" value="Chromosome"/>
</dbReference>
<feature type="transmembrane region" description="Helical" evidence="1">
    <location>
        <begin position="33"/>
        <end position="52"/>
    </location>
</feature>
<dbReference type="AlphaFoldDB" id="A0A1B3WDZ9"/>
<organism evidence="2 3">
    <name type="scientific">Dialister pneumosintes</name>
    <dbReference type="NCBI Taxonomy" id="39950"/>
    <lineage>
        <taxon>Bacteria</taxon>
        <taxon>Bacillati</taxon>
        <taxon>Bacillota</taxon>
        <taxon>Negativicutes</taxon>
        <taxon>Veillonellales</taxon>
        <taxon>Veillonellaceae</taxon>
        <taxon>Dialister</taxon>
    </lineage>
</organism>
<dbReference type="RefSeq" id="WP_069177052.1">
    <property type="nucleotide sequence ID" value="NZ_CP017037.1"/>
</dbReference>
<name>A0A1B3WDZ9_9FIRM</name>
<dbReference type="STRING" id="39950.BCB69_03840"/>
<dbReference type="KEGG" id="dpn:BCB69_03840"/>
<evidence type="ECO:0000313" key="2">
    <source>
        <dbReference type="EMBL" id="AOH39171.1"/>
    </source>
</evidence>
<proteinExistence type="predicted"/>
<protein>
    <submittedName>
        <fullName evidence="2">Uncharacterized protein</fullName>
    </submittedName>
</protein>
<feature type="transmembrane region" description="Helical" evidence="1">
    <location>
        <begin position="151"/>
        <end position="170"/>
    </location>
</feature>
<feature type="transmembrane region" description="Helical" evidence="1">
    <location>
        <begin position="6"/>
        <end position="21"/>
    </location>
</feature>
<reference evidence="3" key="1">
    <citation type="submission" date="2016-08" db="EMBL/GenBank/DDBJ databases">
        <authorList>
            <person name="Holder M.E."/>
            <person name="Ajami N.J."/>
            <person name="Petrosino J.F."/>
        </authorList>
    </citation>
    <scope>NUCLEOTIDE SEQUENCE [LARGE SCALE GENOMIC DNA]</scope>
    <source>
        <strain evidence="3">F0677</strain>
    </source>
</reference>
<evidence type="ECO:0000256" key="1">
    <source>
        <dbReference type="SAM" id="Phobius"/>
    </source>
</evidence>
<accession>A0A1B3WDZ9</accession>
<keyword evidence="1" id="KW-0812">Transmembrane</keyword>
<dbReference type="EMBL" id="CP017037">
    <property type="protein sequence ID" value="AOH39171.1"/>
    <property type="molecule type" value="Genomic_DNA"/>
</dbReference>
<feature type="transmembrane region" description="Helical" evidence="1">
    <location>
        <begin position="76"/>
        <end position="95"/>
    </location>
</feature>
<feature type="transmembrane region" description="Helical" evidence="1">
    <location>
        <begin position="107"/>
        <end position="131"/>
    </location>
</feature>